<reference evidence="1" key="1">
    <citation type="submission" date="2021-01" db="EMBL/GenBank/DDBJ databases">
        <authorList>
            <person name="Corre E."/>
            <person name="Pelletier E."/>
            <person name="Niang G."/>
            <person name="Scheremetjew M."/>
            <person name="Finn R."/>
            <person name="Kale V."/>
            <person name="Holt S."/>
            <person name="Cochrane G."/>
            <person name="Meng A."/>
            <person name="Brown T."/>
            <person name="Cohen L."/>
        </authorList>
    </citation>
    <scope>NUCLEOTIDE SEQUENCE</scope>
    <source>
        <strain evidence="1">10249 10 AB</strain>
    </source>
</reference>
<organism evidence="1">
    <name type="scientific">Pseudo-nitzschia australis</name>
    <dbReference type="NCBI Taxonomy" id="44445"/>
    <lineage>
        <taxon>Eukaryota</taxon>
        <taxon>Sar</taxon>
        <taxon>Stramenopiles</taxon>
        <taxon>Ochrophyta</taxon>
        <taxon>Bacillariophyta</taxon>
        <taxon>Bacillariophyceae</taxon>
        <taxon>Bacillariophycidae</taxon>
        <taxon>Bacillariales</taxon>
        <taxon>Bacillariaceae</taxon>
        <taxon>Pseudo-nitzschia</taxon>
    </lineage>
</organism>
<dbReference type="AlphaFoldDB" id="A0A7S4EQP8"/>
<dbReference type="EMBL" id="HBIX01034217">
    <property type="protein sequence ID" value="CAE0729556.1"/>
    <property type="molecule type" value="Transcribed_RNA"/>
</dbReference>
<sequence length="266" mass="29493">MTITMKLFATSEKNKNSCGNDLVNLPVVAFICTLLLAGTTMVTAEPYCNSLSKSNCKTDSRCSWLKKKQRKRSPTGKGCVAALTQDEKCSIFTGKKKKCKRKRCKWNEEDKTCLGNGVGEAVPNTGNTGDRTNGIFDEDFLESLVGMDGEEARRLVEDKNVLICSYEKILNAYCVTREDDQNRIKLMVGETNKVFQVFDNGIFDKKFIETLEGMDGEAAKTKINDLVVAICSHGASSVQCLIRNEDASRLKLIVDVDNIVEEAVWG</sequence>
<accession>A0A7S4EQP8</accession>
<protein>
    <submittedName>
        <fullName evidence="1">Uncharacterized protein</fullName>
    </submittedName>
</protein>
<name>A0A7S4EQP8_9STRA</name>
<evidence type="ECO:0000313" key="1">
    <source>
        <dbReference type="EMBL" id="CAE0729556.1"/>
    </source>
</evidence>
<proteinExistence type="predicted"/>
<gene>
    <name evidence="1" type="ORF">PAUS00366_LOCUS22341</name>
</gene>